<comment type="caution">
    <text evidence="1">The sequence shown here is derived from an EMBL/GenBank/DDBJ whole genome shotgun (WGS) entry which is preliminary data.</text>
</comment>
<evidence type="ECO:0000313" key="1">
    <source>
        <dbReference type="EMBL" id="TGN92547.1"/>
    </source>
</evidence>
<gene>
    <name evidence="1" type="ORF">E5S68_06380</name>
</gene>
<name>A0A4Z1DWN5_9STRE</name>
<dbReference type="AlphaFoldDB" id="A0A4Z1DWN5"/>
<reference evidence="1 2" key="1">
    <citation type="submission" date="2019-04" db="EMBL/GenBank/DDBJ databases">
        <title>Genome sequencing of Streptococcus rubneri DSM 26920(T).</title>
        <authorList>
            <person name="Kook J.-K."/>
            <person name="Park S.-N."/>
            <person name="Lim Y.K."/>
        </authorList>
    </citation>
    <scope>NUCLEOTIDE SEQUENCE [LARGE SCALE GENOMIC DNA]</scope>
    <source>
        <strain evidence="1 2">DSM 26920</strain>
    </source>
</reference>
<dbReference type="EMBL" id="SRRP01000001">
    <property type="protein sequence ID" value="TGN92547.1"/>
    <property type="molecule type" value="Genomic_DNA"/>
</dbReference>
<sequence>MNTKILEEFDSLDSDFLSKVAGGGVFNTIYMGPPPVSGGPNGWEYFRKLIAPLEMRSFFAI</sequence>
<evidence type="ECO:0000313" key="2">
    <source>
        <dbReference type="Proteomes" id="UP000297986"/>
    </source>
</evidence>
<dbReference type="RefSeq" id="WP_135782818.1">
    <property type="nucleotide sequence ID" value="NZ_MRXY01000003.1"/>
</dbReference>
<protein>
    <submittedName>
        <fullName evidence="1">Uncharacterized protein</fullName>
    </submittedName>
</protein>
<dbReference type="Proteomes" id="UP000297986">
    <property type="component" value="Unassembled WGS sequence"/>
</dbReference>
<dbReference type="OrthoDB" id="2199838at2"/>
<proteinExistence type="predicted"/>
<accession>A0A4Z1DWN5</accession>
<keyword evidence="2" id="KW-1185">Reference proteome</keyword>
<organism evidence="1 2">
    <name type="scientific">Streptococcus rubneri</name>
    <dbReference type="NCBI Taxonomy" id="1234680"/>
    <lineage>
        <taxon>Bacteria</taxon>
        <taxon>Bacillati</taxon>
        <taxon>Bacillota</taxon>
        <taxon>Bacilli</taxon>
        <taxon>Lactobacillales</taxon>
        <taxon>Streptococcaceae</taxon>
        <taxon>Streptococcus</taxon>
    </lineage>
</organism>